<comment type="similarity">
    <text evidence="1 2">Belongs to the enoyl-CoA hydratase/isomerase family.</text>
</comment>
<dbReference type="Proteomes" id="UP000008144">
    <property type="component" value="Chromosome 2"/>
</dbReference>
<reference evidence="3" key="2">
    <citation type="journal article" date="2008" name="Genome Biol.">
        <title>Improved genome assembly and evidence-based global gene model set for the chordate Ciona intestinalis: new insight into intron and operon populations.</title>
        <authorList>
            <person name="Satou Y."/>
            <person name="Mineta K."/>
            <person name="Ogasawara M."/>
            <person name="Sasakura Y."/>
            <person name="Shoguchi E."/>
            <person name="Ueno K."/>
            <person name="Yamada L."/>
            <person name="Matsumoto J."/>
            <person name="Wasserscheid J."/>
            <person name="Dewar K."/>
            <person name="Wiley G.B."/>
            <person name="Macmil S.L."/>
            <person name="Roe B.A."/>
            <person name="Zeller R.W."/>
            <person name="Hastings K.E."/>
            <person name="Lemaire P."/>
            <person name="Lindquist E."/>
            <person name="Endo T."/>
            <person name="Hotta K."/>
            <person name="Inaba K."/>
        </authorList>
    </citation>
    <scope>NUCLEOTIDE SEQUENCE [LARGE SCALE GENOMIC DNA]</scope>
    <source>
        <strain evidence="3">wild type</strain>
    </source>
</reference>
<dbReference type="Gene3D" id="3.90.226.10">
    <property type="entry name" value="2-enoyl-CoA Hydratase, Chain A, domain 1"/>
    <property type="match status" value="1"/>
</dbReference>
<dbReference type="OMA" id="PKTDSWH"/>
<dbReference type="AlphaFoldDB" id="L7N0R5"/>
<dbReference type="Gene3D" id="1.10.287.2460">
    <property type="match status" value="1"/>
</dbReference>
<protein>
    <recommendedName>
        <fullName evidence="5">Enoyl-CoA hydratase</fullName>
    </recommendedName>
</protein>
<evidence type="ECO:0000256" key="2">
    <source>
        <dbReference type="RuleBase" id="RU003707"/>
    </source>
</evidence>
<dbReference type="PANTHER" id="PTHR43802:SF1">
    <property type="entry name" value="IP11341P-RELATED"/>
    <property type="match status" value="1"/>
</dbReference>
<reference evidence="3" key="4">
    <citation type="submission" date="2025-09" db="UniProtKB">
        <authorList>
            <consortium name="Ensembl"/>
        </authorList>
    </citation>
    <scope>IDENTIFICATION</scope>
</reference>
<dbReference type="InterPro" id="IPR001753">
    <property type="entry name" value="Enoyl-CoA_hydra/iso"/>
</dbReference>
<dbReference type="NCBIfam" id="NF006108">
    <property type="entry name" value="PRK08259.1"/>
    <property type="match status" value="1"/>
</dbReference>
<dbReference type="Ensembl" id="ENSCINT00000007451.3">
    <property type="protein sequence ID" value="ENSCINP00000007451.3"/>
    <property type="gene ID" value="ENSCING00000003611.3"/>
</dbReference>
<dbReference type="InterPro" id="IPR029045">
    <property type="entry name" value="ClpP/crotonase-like_dom_sf"/>
</dbReference>
<dbReference type="CDD" id="cd06558">
    <property type="entry name" value="crotonase-like"/>
    <property type="match status" value="1"/>
</dbReference>
<dbReference type="GO" id="GO:0003824">
    <property type="term" value="F:catalytic activity"/>
    <property type="evidence" value="ECO:0007669"/>
    <property type="project" value="InterPro"/>
</dbReference>
<reference evidence="4" key="1">
    <citation type="journal article" date="2002" name="Science">
        <title>The draft genome of Ciona intestinalis: insights into chordate and vertebrate origins.</title>
        <authorList>
            <person name="Dehal P."/>
            <person name="Satou Y."/>
            <person name="Campbell R.K."/>
            <person name="Chapman J."/>
            <person name="Degnan B."/>
            <person name="De Tomaso A."/>
            <person name="Davidson B."/>
            <person name="Di Gregorio A."/>
            <person name="Gelpke M."/>
            <person name="Goodstein D.M."/>
            <person name="Harafuji N."/>
            <person name="Hastings K.E."/>
            <person name="Ho I."/>
            <person name="Hotta K."/>
            <person name="Huang W."/>
            <person name="Kawashima T."/>
            <person name="Lemaire P."/>
            <person name="Martinez D."/>
            <person name="Meinertzhagen I.A."/>
            <person name="Necula S."/>
            <person name="Nonaka M."/>
            <person name="Putnam N."/>
            <person name="Rash S."/>
            <person name="Saiga H."/>
            <person name="Satake M."/>
            <person name="Terry A."/>
            <person name="Yamada L."/>
            <person name="Wang H.G."/>
            <person name="Awazu S."/>
            <person name="Azumi K."/>
            <person name="Boore J."/>
            <person name="Branno M."/>
            <person name="Chin-Bow S."/>
            <person name="DeSantis R."/>
            <person name="Doyle S."/>
            <person name="Francino P."/>
            <person name="Keys D.N."/>
            <person name="Haga S."/>
            <person name="Hayashi H."/>
            <person name="Hino K."/>
            <person name="Imai K.S."/>
            <person name="Inaba K."/>
            <person name="Kano S."/>
            <person name="Kobayashi K."/>
            <person name="Kobayashi M."/>
            <person name="Lee B.I."/>
            <person name="Makabe K.W."/>
            <person name="Manohar C."/>
            <person name="Matassi G."/>
            <person name="Medina M."/>
            <person name="Mochizuki Y."/>
            <person name="Mount S."/>
            <person name="Morishita T."/>
            <person name="Miura S."/>
            <person name="Nakayama A."/>
            <person name="Nishizaka S."/>
            <person name="Nomoto H."/>
            <person name="Ohta F."/>
            <person name="Oishi K."/>
            <person name="Rigoutsos I."/>
            <person name="Sano M."/>
            <person name="Sasaki A."/>
            <person name="Sasakura Y."/>
            <person name="Shoguchi E."/>
            <person name="Shin-i T."/>
            <person name="Spagnuolo A."/>
            <person name="Stainier D."/>
            <person name="Suzuki M.M."/>
            <person name="Tassy O."/>
            <person name="Takatori N."/>
            <person name="Tokuoka M."/>
            <person name="Yagi K."/>
            <person name="Yoshizaki F."/>
            <person name="Wada S."/>
            <person name="Zhang C."/>
            <person name="Hyatt P.D."/>
            <person name="Larimer F."/>
            <person name="Detter C."/>
            <person name="Doggett N."/>
            <person name="Glavina T."/>
            <person name="Hawkins T."/>
            <person name="Richardson P."/>
            <person name="Lucas S."/>
            <person name="Kohara Y."/>
            <person name="Levine M."/>
            <person name="Satoh N."/>
            <person name="Rokhsar D.S."/>
        </authorList>
    </citation>
    <scope>NUCLEOTIDE SEQUENCE [LARGE SCALE GENOMIC DNA]</scope>
</reference>
<dbReference type="STRING" id="7719.ENSCINP00000007451"/>
<evidence type="ECO:0000313" key="4">
    <source>
        <dbReference type="Proteomes" id="UP000008144"/>
    </source>
</evidence>
<dbReference type="SUPFAM" id="SSF52096">
    <property type="entry name" value="ClpP/crotonase"/>
    <property type="match status" value="1"/>
</dbReference>
<proteinExistence type="inferred from homology"/>
<sequence length="299" mass="32523">MYRQCLNKLHQTVKLQPIGNALCVCNRKLTLDPQSEPAVDPITIDKRDKVTLIGLNRPGSRNAVNRDMARQLTVAFLAFEQDNSSNVAVLHGKGDHFCAGYDLKELAHSESGIDEETMNHLHNVHGAMGPTRLHIKKPVIAAVNGYGVAGGLELALLCDLRVFEESTIVGVFNRRFGVPLVDGGTVRLPALVGLSNALDLILTGRAIDSEEAIRIGLANRVVKDGEALSFAVELAKEISHHPQMSLRADRDSAYNAMFNSTSKKESLDYEMNHALDVVAHESIAGAKRFKDGEGRQGVA</sequence>
<keyword evidence="4" id="KW-1185">Reference proteome</keyword>
<dbReference type="PANTHER" id="PTHR43802">
    <property type="entry name" value="ENOYL-COA HYDRATASE"/>
    <property type="match status" value="1"/>
</dbReference>
<reference evidence="3" key="3">
    <citation type="submission" date="2025-08" db="UniProtKB">
        <authorList>
            <consortium name="Ensembl"/>
        </authorList>
    </citation>
    <scope>IDENTIFICATION</scope>
</reference>
<dbReference type="InParanoid" id="L7N0R5"/>
<name>L7N0R5_CIOIN</name>
<accession>L7N0R5</accession>
<dbReference type="PROSITE" id="PS00166">
    <property type="entry name" value="ENOYL_COA_HYDRATASE"/>
    <property type="match status" value="1"/>
</dbReference>
<evidence type="ECO:0000313" key="3">
    <source>
        <dbReference type="Ensembl" id="ENSCINP00000007451.3"/>
    </source>
</evidence>
<organism evidence="3 4">
    <name type="scientific">Ciona intestinalis</name>
    <name type="common">Transparent sea squirt</name>
    <name type="synonym">Ascidia intestinalis</name>
    <dbReference type="NCBI Taxonomy" id="7719"/>
    <lineage>
        <taxon>Eukaryota</taxon>
        <taxon>Metazoa</taxon>
        <taxon>Chordata</taxon>
        <taxon>Tunicata</taxon>
        <taxon>Ascidiacea</taxon>
        <taxon>Phlebobranchia</taxon>
        <taxon>Cionidae</taxon>
        <taxon>Ciona</taxon>
    </lineage>
</organism>
<dbReference type="HOGENOM" id="CLU_009834_7_4_1"/>
<dbReference type="EMBL" id="EAAA01001500">
    <property type="status" value="NOT_ANNOTATED_CDS"/>
    <property type="molecule type" value="Genomic_DNA"/>
</dbReference>
<evidence type="ECO:0000256" key="1">
    <source>
        <dbReference type="ARBA" id="ARBA00005254"/>
    </source>
</evidence>
<dbReference type="InterPro" id="IPR018376">
    <property type="entry name" value="Enoyl-CoA_hyd/isom_CS"/>
</dbReference>
<evidence type="ECO:0008006" key="5">
    <source>
        <dbReference type="Google" id="ProtNLM"/>
    </source>
</evidence>
<dbReference type="GeneTree" id="ENSGT00940000167986"/>
<dbReference type="Pfam" id="PF00378">
    <property type="entry name" value="ECH_1"/>
    <property type="match status" value="1"/>
</dbReference>